<organism evidence="2 3">
    <name type="scientific">Ameca splendens</name>
    <dbReference type="NCBI Taxonomy" id="208324"/>
    <lineage>
        <taxon>Eukaryota</taxon>
        <taxon>Metazoa</taxon>
        <taxon>Chordata</taxon>
        <taxon>Craniata</taxon>
        <taxon>Vertebrata</taxon>
        <taxon>Euteleostomi</taxon>
        <taxon>Actinopterygii</taxon>
        <taxon>Neopterygii</taxon>
        <taxon>Teleostei</taxon>
        <taxon>Neoteleostei</taxon>
        <taxon>Acanthomorphata</taxon>
        <taxon>Ovalentaria</taxon>
        <taxon>Atherinomorphae</taxon>
        <taxon>Cyprinodontiformes</taxon>
        <taxon>Goodeidae</taxon>
        <taxon>Ameca</taxon>
    </lineage>
</organism>
<sequence>MSGAELQLHPHQRPSRPKSGSGRRNLSAVSQGTQGYPAIMLKMAANNGRHTLFIVPLQEKLTLHLFHTKLQNSANCQSPSARPVV</sequence>
<proteinExistence type="predicted"/>
<reference evidence="2 3" key="1">
    <citation type="submission" date="2021-06" db="EMBL/GenBank/DDBJ databases">
        <authorList>
            <person name="Palmer J.M."/>
        </authorList>
    </citation>
    <scope>NUCLEOTIDE SEQUENCE [LARGE SCALE GENOMIC DNA]</scope>
    <source>
        <strain evidence="2 3">AS_MEX2019</strain>
        <tissue evidence="2">Muscle</tissue>
    </source>
</reference>
<dbReference type="Proteomes" id="UP001469553">
    <property type="component" value="Unassembled WGS sequence"/>
</dbReference>
<comment type="caution">
    <text evidence="2">The sequence shown here is derived from an EMBL/GenBank/DDBJ whole genome shotgun (WGS) entry which is preliminary data.</text>
</comment>
<gene>
    <name evidence="2" type="ORF">AMECASPLE_018851</name>
</gene>
<evidence type="ECO:0000313" key="3">
    <source>
        <dbReference type="Proteomes" id="UP001469553"/>
    </source>
</evidence>
<name>A0ABV0YPS0_9TELE</name>
<evidence type="ECO:0000313" key="2">
    <source>
        <dbReference type="EMBL" id="MEQ2295859.1"/>
    </source>
</evidence>
<protein>
    <submittedName>
        <fullName evidence="2">Uncharacterized protein</fullName>
    </submittedName>
</protein>
<keyword evidence="3" id="KW-1185">Reference proteome</keyword>
<dbReference type="EMBL" id="JAHRIP010039107">
    <property type="protein sequence ID" value="MEQ2295859.1"/>
    <property type="molecule type" value="Genomic_DNA"/>
</dbReference>
<accession>A0ABV0YPS0</accession>
<feature type="region of interest" description="Disordered" evidence="1">
    <location>
        <begin position="1"/>
        <end position="32"/>
    </location>
</feature>
<evidence type="ECO:0000256" key="1">
    <source>
        <dbReference type="SAM" id="MobiDB-lite"/>
    </source>
</evidence>